<reference evidence="3" key="2">
    <citation type="journal article" date="2005" name="Microbiology">
        <title>Functional analysis and annotation of the virulence plasmid pMUM001 from Mycobacterium ulcerans.</title>
        <authorList>
            <person name="Stinear T.P."/>
            <person name="Pryor M.J."/>
            <person name="Porter J.L."/>
            <person name="Cole S.T."/>
        </authorList>
    </citation>
    <scope>NUCLEOTIDE SEQUENCE [LARGE SCALE GENOMIC DNA]</scope>
    <source>
        <strain evidence="3">Agy99</strain>
        <plasmid evidence="3">Plasmid pMUM001</plasmid>
    </source>
</reference>
<proteinExistence type="predicted"/>
<gene>
    <name evidence="2" type="ordered locus">MUP007c</name>
</gene>
<accession>Q6MZ97</accession>
<name>Q6MZ97_MYCUA</name>
<sequence>MNAIQHVGHDDRCRGQMMGRRRHRFEPQHVNTTIRQTNQSIGILESQETPPGVGMAAQARRPTVGQPARACGA</sequence>
<protein>
    <submittedName>
        <fullName evidence="2">Uncharacterized protein</fullName>
    </submittedName>
</protein>
<keyword evidence="2" id="KW-0614">Plasmid</keyword>
<geneLocation type="plasmid" evidence="2 3">
    <name>pMUM001</name>
</geneLocation>
<evidence type="ECO:0000256" key="1">
    <source>
        <dbReference type="SAM" id="MobiDB-lite"/>
    </source>
</evidence>
<dbReference type="KEGG" id="mul:MUP007c"/>
<evidence type="ECO:0000313" key="2">
    <source>
        <dbReference type="EMBL" id="CAE46818.1"/>
    </source>
</evidence>
<reference evidence="2 3" key="1">
    <citation type="journal article" date="2004" name="Proc. Natl. Acad. Sci. U.S.A.">
        <title>Giant plasmid-encoded polyketide synthases produce the macrolide toxin of Mycobacterium ulcerans.</title>
        <authorList>
            <person name="Stinear T.P."/>
            <person name="Mve-Obiang A."/>
            <person name="Small P.L.C."/>
            <person name="Frigui W."/>
            <person name="Pryor M.J."/>
            <person name="Brosch R."/>
            <person name="Jenkin G.A."/>
            <person name="Johnson P.D.R."/>
            <person name="Davies J.K."/>
            <person name="Lee R.E."/>
            <person name="Adusumilli S."/>
            <person name="Garnier T."/>
            <person name="Haydock S.F."/>
            <person name="Leadlay P.F."/>
            <person name="Cole S.T."/>
        </authorList>
    </citation>
    <scope>NUCLEOTIDE SEQUENCE [LARGE SCALE GENOMIC DNA]</scope>
    <source>
        <strain evidence="3">Agy99</strain>
        <plasmid evidence="3">Plasmid pMUM001</plasmid>
    </source>
</reference>
<dbReference type="Proteomes" id="UP000000765">
    <property type="component" value="Plasmid pMUM001"/>
</dbReference>
<dbReference type="EMBL" id="BX649209">
    <property type="protein sequence ID" value="CAE46818.1"/>
    <property type="molecule type" value="Genomic_DNA"/>
</dbReference>
<evidence type="ECO:0000313" key="3">
    <source>
        <dbReference type="Proteomes" id="UP000000765"/>
    </source>
</evidence>
<organism evidence="3">
    <name type="scientific">Mycobacterium ulcerans (strain Agy99)</name>
    <dbReference type="NCBI Taxonomy" id="362242"/>
    <lineage>
        <taxon>Bacteria</taxon>
        <taxon>Bacillati</taxon>
        <taxon>Actinomycetota</taxon>
        <taxon>Actinomycetes</taxon>
        <taxon>Mycobacteriales</taxon>
        <taxon>Mycobacteriaceae</taxon>
        <taxon>Mycobacterium</taxon>
        <taxon>Mycobacterium ulcerans group</taxon>
    </lineage>
</organism>
<dbReference type="AlphaFoldDB" id="Q6MZ97"/>
<feature type="region of interest" description="Disordered" evidence="1">
    <location>
        <begin position="48"/>
        <end position="73"/>
    </location>
</feature>